<dbReference type="PANTHER" id="PTHR36766:SF31">
    <property type="entry name" value="DISEASE RESISTANCE RPP13-LIKE PROTEIN 1"/>
    <property type="match status" value="1"/>
</dbReference>
<evidence type="ECO:0000256" key="5">
    <source>
        <dbReference type="ARBA" id="ARBA00022840"/>
    </source>
</evidence>
<dbReference type="AlphaFoldDB" id="A0AAD6RSU6"/>
<reference evidence="11 12" key="1">
    <citation type="journal article" date="2023" name="Mol. Ecol. Resour.">
        <title>Chromosome-level genome assembly of a triploid poplar Populus alba 'Berolinensis'.</title>
        <authorList>
            <person name="Chen S."/>
            <person name="Yu Y."/>
            <person name="Wang X."/>
            <person name="Wang S."/>
            <person name="Zhang T."/>
            <person name="Zhou Y."/>
            <person name="He R."/>
            <person name="Meng N."/>
            <person name="Wang Y."/>
            <person name="Liu W."/>
            <person name="Liu Z."/>
            <person name="Liu J."/>
            <person name="Guo Q."/>
            <person name="Huang H."/>
            <person name="Sederoff R.R."/>
            <person name="Wang G."/>
            <person name="Qu G."/>
            <person name="Chen S."/>
        </authorList>
    </citation>
    <scope>NUCLEOTIDE SEQUENCE [LARGE SCALE GENOMIC DNA]</scope>
    <source>
        <strain evidence="11">SC-2020</strain>
    </source>
</reference>
<dbReference type="GO" id="GO:0043531">
    <property type="term" value="F:ADP binding"/>
    <property type="evidence" value="ECO:0007669"/>
    <property type="project" value="InterPro"/>
</dbReference>
<dbReference type="EMBL" id="JAQIZT010000001">
    <property type="protein sequence ID" value="KAJ7014491.1"/>
    <property type="molecule type" value="Genomic_DNA"/>
</dbReference>
<dbReference type="Gene3D" id="1.10.8.430">
    <property type="entry name" value="Helical domain of apoptotic protease-activating factors"/>
    <property type="match status" value="1"/>
</dbReference>
<name>A0AAD6RSU6_9ROSI</name>
<proteinExistence type="predicted"/>
<dbReference type="InterPro" id="IPR002182">
    <property type="entry name" value="NB-ARC"/>
</dbReference>
<dbReference type="InterPro" id="IPR058922">
    <property type="entry name" value="WHD_DRP"/>
</dbReference>
<dbReference type="Gene3D" id="3.40.50.300">
    <property type="entry name" value="P-loop containing nucleotide triphosphate hydrolases"/>
    <property type="match status" value="1"/>
</dbReference>
<evidence type="ECO:0000313" key="12">
    <source>
        <dbReference type="Proteomes" id="UP001164929"/>
    </source>
</evidence>
<dbReference type="FunFam" id="3.40.50.300:FF:001091">
    <property type="entry name" value="Probable disease resistance protein At1g61300"/>
    <property type="match status" value="1"/>
</dbReference>
<feature type="domain" description="NB-ARC" evidence="6">
    <location>
        <begin position="185"/>
        <end position="350"/>
    </location>
</feature>
<feature type="domain" description="R13L1/DRL21-like LRR repeat region" evidence="10">
    <location>
        <begin position="741"/>
        <end position="865"/>
    </location>
</feature>
<protein>
    <recommendedName>
        <fullName evidence="13">Disease resistance RPP13-like protein 1</fullName>
    </recommendedName>
</protein>
<keyword evidence="5" id="KW-0067">ATP-binding</keyword>
<keyword evidence="4" id="KW-0611">Plant defense</keyword>
<dbReference type="Proteomes" id="UP001164929">
    <property type="component" value="Chromosome 1"/>
</dbReference>
<keyword evidence="2" id="KW-0677">Repeat</keyword>
<evidence type="ECO:0000256" key="4">
    <source>
        <dbReference type="ARBA" id="ARBA00022821"/>
    </source>
</evidence>
<sequence>MAGALVGGSFLSAFLQVLFDRMASREFVDFFKGQKLSDELLMKLKITMRSINRLLDDAEEKQITNRDVQMWLDDLKDAVYEADDLLDEIAYEGLRSEIEAGPQTNKIAMLRNLLSSRSPFNKRIVKKKVKLKKILDRLKDLVEQKDVLGLGENIGEKPSLHKTPTTSLVDESGVFGRNNDNKAIVKLLLSDDAYGRSLGVIPIVGMCGVGKTTLGQLVYNNSRVQEWFDLKTWVCVSEEFGVYKITKDILKEFGSKNCDTKTQNQLHLELKEKLMGKKFLLVLDDVWNAEYNDWDILLTPLKFGAQGSKIIVTTQNERVASVLFTVPPYHLKGLTDDDCWCLFEKHAFDDGDSSAHPGLEEIGREIVRKCKGLPLAVKSLAGLLRSKRDVEEWEKILRSNLWDLQNINILPALRLSYHYLPAHLKRCFSYCSIFPKDYEFRKEEMVRLWMAEGFLIQLNGNQKMKEVGDEYFNDLVSRSFFQQSSSHPSCFVMHDLMNGLAKFVSGEFCYTLDDANGLKLAKKTRHLSYVRAKHGNLKKFEVTCEKQFLRTFLLMEQSWELDHNESEELDHNESEAMHDLLPTLKRLRVLSLSQYSYVQELPDSIGNLKHLRYLNLFQASLKNLPRIIHALYNLQTLILRECKDLVELPNSIGNLKHLQYLDLFGTSIRKLPNFVIGLCNLETLILCQCKDLTELPTNMGSLINLHHLDIRETNLQEMPLQMGNLKNLRILTRFINTGSRIKELGELQHLRGTLEIWNLQNVVDAVDALTANLKGKKHLEHLQLRWHGDTDDAAANERVVLEQLQPHTNVESISIIGYGGPTFPEWVGDSSFSNILSLTLGECKRCSSLPPLGQLASLKYLVVQAFDGVVVIGTEFYGSCMKPFGNLEELRFERMPHLHEWISSEGGAFPVLRELYIKECPNLSKALPSHLPSLTTLEIERCQQLAAALPTTPPICSLKLDDISRDVLVTKLPSGLHGLRVDGFNPISSLLEGMERMGVPSTNLEEIEIRNCGSLMSFPLQMFSKLKSFQISECPNLESLVAYERTHGNFTRSCLNAVCPDLTLLRLWNCSNVKSLPKCMHSLLPSLEILQLGNCPELESFPEEGLPAKLQSLQIRNCRKLIAGRMEWNLQALQCLSHFSFGEYEDIESFPEKTLLPTTLITLGIWDLQNLKSLDYEGLQHLTSLTQMRISHCPNLQSIPEEGLPSSLSSLIISQCPLLEQRCLHQGEDWPKISHIPDIDINWDS</sequence>
<dbReference type="Gene3D" id="3.80.10.10">
    <property type="entry name" value="Ribonuclease Inhibitor"/>
    <property type="match status" value="3"/>
</dbReference>
<accession>A0AAD6RSU6</accession>
<organism evidence="11 12">
    <name type="scientific">Populus alba x Populus x berolinensis</name>
    <dbReference type="NCBI Taxonomy" id="444605"/>
    <lineage>
        <taxon>Eukaryota</taxon>
        <taxon>Viridiplantae</taxon>
        <taxon>Streptophyta</taxon>
        <taxon>Embryophyta</taxon>
        <taxon>Tracheophyta</taxon>
        <taxon>Spermatophyta</taxon>
        <taxon>Magnoliopsida</taxon>
        <taxon>eudicotyledons</taxon>
        <taxon>Gunneridae</taxon>
        <taxon>Pentapetalae</taxon>
        <taxon>rosids</taxon>
        <taxon>fabids</taxon>
        <taxon>Malpighiales</taxon>
        <taxon>Salicaceae</taxon>
        <taxon>Saliceae</taxon>
        <taxon>Populus</taxon>
    </lineage>
</organism>
<evidence type="ECO:0000313" key="11">
    <source>
        <dbReference type="EMBL" id="KAJ7014491.1"/>
    </source>
</evidence>
<dbReference type="Pfam" id="PF00931">
    <property type="entry name" value="NB-ARC"/>
    <property type="match status" value="1"/>
</dbReference>
<evidence type="ECO:0000256" key="1">
    <source>
        <dbReference type="ARBA" id="ARBA00022614"/>
    </source>
</evidence>
<dbReference type="GO" id="GO:0006952">
    <property type="term" value="P:defense response"/>
    <property type="evidence" value="ECO:0007669"/>
    <property type="project" value="UniProtKB-KW"/>
</dbReference>
<dbReference type="InterPro" id="IPR032675">
    <property type="entry name" value="LRR_dom_sf"/>
</dbReference>
<dbReference type="GO" id="GO:0051707">
    <property type="term" value="P:response to other organism"/>
    <property type="evidence" value="ECO:0007669"/>
    <property type="project" value="UniProtKB-ARBA"/>
</dbReference>
<dbReference type="Pfam" id="PF18052">
    <property type="entry name" value="Rx_N"/>
    <property type="match status" value="1"/>
</dbReference>
<dbReference type="GO" id="GO:0005524">
    <property type="term" value="F:ATP binding"/>
    <property type="evidence" value="ECO:0007669"/>
    <property type="project" value="UniProtKB-KW"/>
</dbReference>
<evidence type="ECO:0000256" key="3">
    <source>
        <dbReference type="ARBA" id="ARBA00022741"/>
    </source>
</evidence>
<dbReference type="Gene3D" id="1.10.10.10">
    <property type="entry name" value="Winged helix-like DNA-binding domain superfamily/Winged helix DNA-binding domain"/>
    <property type="match status" value="1"/>
</dbReference>
<evidence type="ECO:0000259" key="9">
    <source>
        <dbReference type="Pfam" id="PF23598"/>
    </source>
</evidence>
<evidence type="ECO:0000259" key="7">
    <source>
        <dbReference type="Pfam" id="PF18052"/>
    </source>
</evidence>
<dbReference type="Pfam" id="PF23598">
    <property type="entry name" value="LRR_14"/>
    <property type="match status" value="1"/>
</dbReference>
<dbReference type="SUPFAM" id="SSF52540">
    <property type="entry name" value="P-loop containing nucleoside triphosphate hydrolases"/>
    <property type="match status" value="1"/>
</dbReference>
<dbReference type="SUPFAM" id="SSF52058">
    <property type="entry name" value="L domain-like"/>
    <property type="match status" value="2"/>
</dbReference>
<dbReference type="InterPro" id="IPR056789">
    <property type="entry name" value="LRR_R13L1-DRL21"/>
</dbReference>
<feature type="domain" description="Disease resistance N-terminal" evidence="7">
    <location>
        <begin position="10"/>
        <end position="102"/>
    </location>
</feature>
<dbReference type="InterPro" id="IPR027417">
    <property type="entry name" value="P-loop_NTPase"/>
</dbReference>
<evidence type="ECO:0000259" key="10">
    <source>
        <dbReference type="Pfam" id="PF25019"/>
    </source>
</evidence>
<dbReference type="InterPro" id="IPR042197">
    <property type="entry name" value="Apaf_helical"/>
</dbReference>
<dbReference type="FunFam" id="1.10.10.10:FF:000322">
    <property type="entry name" value="Probable disease resistance protein At1g63360"/>
    <property type="match status" value="1"/>
</dbReference>
<dbReference type="InterPro" id="IPR036388">
    <property type="entry name" value="WH-like_DNA-bd_sf"/>
</dbReference>
<dbReference type="Gene3D" id="1.20.5.4130">
    <property type="match status" value="1"/>
</dbReference>
<evidence type="ECO:0000259" key="6">
    <source>
        <dbReference type="Pfam" id="PF00931"/>
    </source>
</evidence>
<dbReference type="Pfam" id="PF23559">
    <property type="entry name" value="WHD_DRP"/>
    <property type="match status" value="1"/>
</dbReference>
<comment type="caution">
    <text evidence="11">The sequence shown here is derived from an EMBL/GenBank/DDBJ whole genome shotgun (WGS) entry which is preliminary data.</text>
</comment>
<gene>
    <name evidence="11" type="ORF">NC653_003955</name>
</gene>
<evidence type="ECO:0008006" key="13">
    <source>
        <dbReference type="Google" id="ProtNLM"/>
    </source>
</evidence>
<feature type="domain" description="Disease resistance protein winged helix" evidence="8">
    <location>
        <begin position="433"/>
        <end position="501"/>
    </location>
</feature>
<keyword evidence="1" id="KW-0433">Leucine-rich repeat</keyword>
<dbReference type="PANTHER" id="PTHR36766">
    <property type="entry name" value="PLANT BROAD-SPECTRUM MILDEW RESISTANCE PROTEIN RPW8"/>
    <property type="match status" value="1"/>
</dbReference>
<dbReference type="InterPro" id="IPR055414">
    <property type="entry name" value="LRR_R13L4/SHOC2-like"/>
</dbReference>
<evidence type="ECO:0000259" key="8">
    <source>
        <dbReference type="Pfam" id="PF23559"/>
    </source>
</evidence>
<dbReference type="PRINTS" id="PR00364">
    <property type="entry name" value="DISEASERSIST"/>
</dbReference>
<evidence type="ECO:0000256" key="2">
    <source>
        <dbReference type="ARBA" id="ARBA00022737"/>
    </source>
</evidence>
<keyword evidence="12" id="KW-1185">Reference proteome</keyword>
<keyword evidence="3" id="KW-0547">Nucleotide-binding</keyword>
<feature type="domain" description="Disease resistance R13L4/SHOC-2-like LRR" evidence="9">
    <location>
        <begin position="580"/>
        <end position="658"/>
    </location>
</feature>
<dbReference type="InterPro" id="IPR041118">
    <property type="entry name" value="Rx_N"/>
</dbReference>
<dbReference type="Pfam" id="PF25019">
    <property type="entry name" value="LRR_R13L1-DRL21"/>
    <property type="match status" value="1"/>
</dbReference>